<dbReference type="InterPro" id="IPR025683">
    <property type="entry name" value="Protein_beta"/>
</dbReference>
<dbReference type="Proteomes" id="UP000886188">
    <property type="component" value="Unassembled WGS sequence"/>
</dbReference>
<dbReference type="Pfam" id="PF14350">
    <property type="entry name" value="Beta_protein"/>
    <property type="match status" value="1"/>
</dbReference>
<reference evidence="1" key="1">
    <citation type="journal article" date="2020" name="mSystems">
        <title>Genome- and Community-Level Interaction Insights into Carbon Utilization and Element Cycling Functions of Hydrothermarchaeota in Hydrothermal Sediment.</title>
        <authorList>
            <person name="Zhou Z."/>
            <person name="Liu Y."/>
            <person name="Xu W."/>
            <person name="Pan J."/>
            <person name="Luo Z.H."/>
            <person name="Li M."/>
        </authorList>
    </citation>
    <scope>NUCLEOTIDE SEQUENCE [LARGE SCALE GENOMIC DNA]</scope>
    <source>
        <strain evidence="1">HyVt-346</strain>
    </source>
</reference>
<comment type="caution">
    <text evidence="1">The sequence shown here is derived from an EMBL/GenBank/DDBJ whole genome shotgun (WGS) entry which is preliminary data.</text>
</comment>
<dbReference type="EMBL" id="DRGM01000165">
    <property type="protein sequence ID" value="HEA17820.1"/>
    <property type="molecule type" value="Genomic_DNA"/>
</dbReference>
<dbReference type="AlphaFoldDB" id="A0A7V1D175"/>
<name>A0A7V1D175_9GAMM</name>
<evidence type="ECO:0000313" key="1">
    <source>
        <dbReference type="EMBL" id="HEA17820.1"/>
    </source>
</evidence>
<gene>
    <name evidence="1" type="ORF">ENH88_15530</name>
</gene>
<protein>
    <submittedName>
        <fullName evidence="1">Protein beta</fullName>
    </submittedName>
</protein>
<sequence length="363" mass="41911">MLSLAVSEMEAIEELPEKDKELILPLVPLRGWVASNDLGKSICRIEKAIGDRSWIADIDSSFLSDNKHYQLTGKYPRPVFYDIEKLLNPEQGYENWFVYLRDIALNAIPCLQLSDLNQLAEQVTKLKSLNRGVVLNIKMDEVGVTTLNFIADTLFNIEVKELLIICDYGDISRINLSYYQQYMSLLEQLKVKLPTALFSISSTSFPYSFSDSYRGERPIYERLVFNKIRNENDRIRLIYSDRASTRAKRMKGGGGIPPPRVDYPLKDDWRYIRKEFLDAKNATKEEKIKLYQEAAMEVIKSDYWEASLKLWGTQLIERSAKGDSFGITSASKATAVRINIHLYKQLHYDDVLDDLDTDDEWID</sequence>
<organism evidence="1">
    <name type="scientific">Pseudoalteromonas prydzensis</name>
    <dbReference type="NCBI Taxonomy" id="182141"/>
    <lineage>
        <taxon>Bacteria</taxon>
        <taxon>Pseudomonadati</taxon>
        <taxon>Pseudomonadota</taxon>
        <taxon>Gammaproteobacteria</taxon>
        <taxon>Alteromonadales</taxon>
        <taxon>Pseudoalteromonadaceae</taxon>
        <taxon>Pseudoalteromonas</taxon>
    </lineage>
</organism>
<proteinExistence type="predicted"/>
<accession>A0A7V1D175</accession>